<proteinExistence type="predicted"/>
<reference evidence="1 2" key="1">
    <citation type="submission" date="2023-01" db="EMBL/GenBank/DDBJ databases">
        <title>Analysis of 21 Apiospora genomes using comparative genomics revels a genus with tremendous synthesis potential of carbohydrate active enzymes and secondary metabolites.</title>
        <authorList>
            <person name="Sorensen T."/>
        </authorList>
    </citation>
    <scope>NUCLEOTIDE SEQUENCE [LARGE SCALE GENOMIC DNA]</scope>
    <source>
        <strain evidence="1 2">CBS 83171</strain>
    </source>
</reference>
<organism evidence="1 2">
    <name type="scientific">Apiospora saccharicola</name>
    <dbReference type="NCBI Taxonomy" id="335842"/>
    <lineage>
        <taxon>Eukaryota</taxon>
        <taxon>Fungi</taxon>
        <taxon>Dikarya</taxon>
        <taxon>Ascomycota</taxon>
        <taxon>Pezizomycotina</taxon>
        <taxon>Sordariomycetes</taxon>
        <taxon>Xylariomycetidae</taxon>
        <taxon>Amphisphaeriales</taxon>
        <taxon>Apiosporaceae</taxon>
        <taxon>Apiospora</taxon>
    </lineage>
</organism>
<comment type="caution">
    <text evidence="1">The sequence shown here is derived from an EMBL/GenBank/DDBJ whole genome shotgun (WGS) entry which is preliminary data.</text>
</comment>
<evidence type="ECO:0000313" key="1">
    <source>
        <dbReference type="EMBL" id="KAK8072764.1"/>
    </source>
</evidence>
<gene>
    <name evidence="1" type="ORF">PG996_006112</name>
</gene>
<name>A0ABR1VNE2_9PEZI</name>
<protein>
    <submittedName>
        <fullName evidence="1">Uncharacterized protein</fullName>
    </submittedName>
</protein>
<dbReference type="EMBL" id="JAQQWM010000003">
    <property type="protein sequence ID" value="KAK8072764.1"/>
    <property type="molecule type" value="Genomic_DNA"/>
</dbReference>
<keyword evidence="2" id="KW-1185">Reference proteome</keyword>
<evidence type="ECO:0000313" key="2">
    <source>
        <dbReference type="Proteomes" id="UP001446871"/>
    </source>
</evidence>
<accession>A0ABR1VNE2</accession>
<sequence>MSGAQRNHGNKRFECVNPLYYHSAGPLLEKSSVIGIFDLPSFRSSRGRDVHQSEIDISSERLGAARARLFHMDRERECVDIRAKLGRHYDDNGAWVANQKTEATLYIGGHEAFARRMRSYQNHDRLALAKRA</sequence>
<dbReference type="Proteomes" id="UP001446871">
    <property type="component" value="Unassembled WGS sequence"/>
</dbReference>